<sequence>MGLYQRILVPVDGSGPAGKSLAQALALAADQGAAIKLITVVDEAIGDYMGGELAWIDPQTLRDNLVSGARKVLDAALAEARAAGLSAESELIESPEGRVGRAILKAAEDWQADLLVIATHGRHGLARLLLGSTTETLLRKGSLPMLVVPSAAPPA</sequence>
<organism evidence="3 4">
    <name type="scientific">Acidihalobacter prosperus</name>
    <dbReference type="NCBI Taxonomy" id="160660"/>
    <lineage>
        <taxon>Bacteria</taxon>
        <taxon>Pseudomonadati</taxon>
        <taxon>Pseudomonadota</taxon>
        <taxon>Gammaproteobacteria</taxon>
        <taxon>Chromatiales</taxon>
        <taxon>Ectothiorhodospiraceae</taxon>
        <taxon>Acidihalobacter</taxon>
    </lineage>
</organism>
<reference evidence="3 4" key="1">
    <citation type="journal article" date="2014" name="Genome Announc.">
        <title>Draft Genome Sequence of the Iron-Oxidizing, Acidophilic, and Halotolerant 'Thiobacillus prosperus' Type Strain DSM 5130.</title>
        <authorList>
            <person name="Ossandon F.J."/>
            <person name="Cardenas J.P."/>
            <person name="Corbett M."/>
            <person name="Quatrini R."/>
            <person name="Holmes D.S."/>
            <person name="Watkin E."/>
        </authorList>
    </citation>
    <scope>NUCLEOTIDE SEQUENCE [LARGE SCALE GENOMIC DNA]</scope>
    <source>
        <strain evidence="3 4">DSM 5130</strain>
    </source>
</reference>
<dbReference type="PANTHER" id="PTHR46268:SF15">
    <property type="entry name" value="UNIVERSAL STRESS PROTEIN HP_0031"/>
    <property type="match status" value="1"/>
</dbReference>
<dbReference type="EMBL" id="JQSG02000001">
    <property type="protein sequence ID" value="OBS10533.1"/>
    <property type="molecule type" value="Genomic_DNA"/>
</dbReference>
<dbReference type="Pfam" id="PF00582">
    <property type="entry name" value="Usp"/>
    <property type="match status" value="1"/>
</dbReference>
<dbReference type="PRINTS" id="PR01438">
    <property type="entry name" value="UNVRSLSTRESS"/>
</dbReference>
<dbReference type="Proteomes" id="UP000029273">
    <property type="component" value="Unassembled WGS sequence"/>
</dbReference>
<dbReference type="Gene3D" id="3.40.50.620">
    <property type="entry name" value="HUPs"/>
    <property type="match status" value="1"/>
</dbReference>
<dbReference type="OrthoDB" id="9792500at2"/>
<evidence type="ECO:0000313" key="3">
    <source>
        <dbReference type="EMBL" id="OBS10533.1"/>
    </source>
</evidence>
<dbReference type="SUPFAM" id="SSF52402">
    <property type="entry name" value="Adenine nucleotide alpha hydrolases-like"/>
    <property type="match status" value="1"/>
</dbReference>
<comment type="caution">
    <text evidence="3">The sequence shown here is derived from an EMBL/GenBank/DDBJ whole genome shotgun (WGS) entry which is preliminary data.</text>
</comment>
<accession>A0A1A6C7I9</accession>
<dbReference type="InterPro" id="IPR006016">
    <property type="entry name" value="UspA"/>
</dbReference>
<dbReference type="STRING" id="160660.BJI67_08825"/>
<name>A0A1A6C7I9_9GAMM</name>
<dbReference type="PANTHER" id="PTHR46268">
    <property type="entry name" value="STRESS RESPONSE PROTEIN NHAX"/>
    <property type="match status" value="1"/>
</dbReference>
<dbReference type="AlphaFoldDB" id="A0A1A6C7I9"/>
<evidence type="ECO:0000259" key="2">
    <source>
        <dbReference type="Pfam" id="PF00582"/>
    </source>
</evidence>
<evidence type="ECO:0000313" key="4">
    <source>
        <dbReference type="Proteomes" id="UP000029273"/>
    </source>
</evidence>
<dbReference type="CDD" id="cd00293">
    <property type="entry name" value="USP-like"/>
    <property type="match status" value="1"/>
</dbReference>
<proteinExistence type="inferred from homology"/>
<feature type="domain" description="UspA" evidence="2">
    <location>
        <begin position="4"/>
        <end position="149"/>
    </location>
</feature>
<dbReference type="RefSeq" id="WP_038087112.1">
    <property type="nucleotide sequence ID" value="NZ_JQSG02000001.1"/>
</dbReference>
<protein>
    <recommendedName>
        <fullName evidence="2">UspA domain-containing protein</fullName>
    </recommendedName>
</protein>
<evidence type="ECO:0000256" key="1">
    <source>
        <dbReference type="ARBA" id="ARBA00008791"/>
    </source>
</evidence>
<dbReference type="InterPro" id="IPR006015">
    <property type="entry name" value="Universal_stress_UspA"/>
</dbReference>
<comment type="similarity">
    <text evidence="1">Belongs to the universal stress protein A family.</text>
</comment>
<keyword evidence="4" id="KW-1185">Reference proteome</keyword>
<dbReference type="InterPro" id="IPR014729">
    <property type="entry name" value="Rossmann-like_a/b/a_fold"/>
</dbReference>
<gene>
    <name evidence="3" type="ORF">Thpro_020249</name>
</gene>